<dbReference type="Proteomes" id="UP000317122">
    <property type="component" value="Unassembled WGS sequence"/>
</dbReference>
<protein>
    <submittedName>
        <fullName evidence="1">Uncharacterized protein</fullName>
    </submittedName>
</protein>
<evidence type="ECO:0000313" key="1">
    <source>
        <dbReference type="EMBL" id="TWI39584.1"/>
    </source>
</evidence>
<organism evidence="1 2">
    <name type="scientific">Mesorhizobium tianshanense</name>
    <dbReference type="NCBI Taxonomy" id="39844"/>
    <lineage>
        <taxon>Bacteria</taxon>
        <taxon>Pseudomonadati</taxon>
        <taxon>Pseudomonadota</taxon>
        <taxon>Alphaproteobacteria</taxon>
        <taxon>Hyphomicrobiales</taxon>
        <taxon>Phyllobacteriaceae</taxon>
        <taxon>Mesorhizobium</taxon>
    </lineage>
</organism>
<proteinExistence type="predicted"/>
<gene>
    <name evidence="1" type="ORF">IQ26_01814</name>
</gene>
<comment type="caution">
    <text evidence="1">The sequence shown here is derived from an EMBL/GenBank/DDBJ whole genome shotgun (WGS) entry which is preliminary data.</text>
</comment>
<name>A0A562P553_9HYPH</name>
<evidence type="ECO:0000313" key="2">
    <source>
        <dbReference type="Proteomes" id="UP000317122"/>
    </source>
</evidence>
<sequence>MGQASPNSLQRCRPKDLLSPTRFDLRADHERSRPQSMMLLNIVGFRPRLGAFLQGQAMTYGSAMRRM</sequence>
<reference evidence="1 2" key="1">
    <citation type="journal article" date="2015" name="Stand. Genomic Sci.">
        <title>Genomic Encyclopedia of Bacterial and Archaeal Type Strains, Phase III: the genomes of soil and plant-associated and newly described type strains.</title>
        <authorList>
            <person name="Whitman W.B."/>
            <person name="Woyke T."/>
            <person name="Klenk H.P."/>
            <person name="Zhou Y."/>
            <person name="Lilburn T.G."/>
            <person name="Beck B.J."/>
            <person name="De Vos P."/>
            <person name="Vandamme P."/>
            <person name="Eisen J.A."/>
            <person name="Garrity G."/>
            <person name="Hugenholtz P."/>
            <person name="Kyrpides N.C."/>
        </authorList>
    </citation>
    <scope>NUCLEOTIDE SEQUENCE [LARGE SCALE GENOMIC DNA]</scope>
    <source>
        <strain evidence="1 2">CGMCC 1.2546</strain>
    </source>
</reference>
<dbReference type="AlphaFoldDB" id="A0A562P553"/>
<keyword evidence="2" id="KW-1185">Reference proteome</keyword>
<accession>A0A562P553</accession>
<dbReference type="EMBL" id="VLKT01000009">
    <property type="protein sequence ID" value="TWI39584.1"/>
    <property type="molecule type" value="Genomic_DNA"/>
</dbReference>